<dbReference type="EMBL" id="QRGR01000001">
    <property type="protein sequence ID" value="RDV16963.1"/>
    <property type="molecule type" value="Genomic_DNA"/>
</dbReference>
<proteinExistence type="predicted"/>
<gene>
    <name evidence="3" type="ORF">DXT99_00110</name>
</gene>
<organism evidence="3 4">
    <name type="scientific">Pontibacter diazotrophicus</name>
    <dbReference type="NCBI Taxonomy" id="1400979"/>
    <lineage>
        <taxon>Bacteria</taxon>
        <taxon>Pseudomonadati</taxon>
        <taxon>Bacteroidota</taxon>
        <taxon>Cytophagia</taxon>
        <taxon>Cytophagales</taxon>
        <taxon>Hymenobacteraceae</taxon>
        <taxon>Pontibacter</taxon>
    </lineage>
</organism>
<dbReference type="PANTHER" id="PTHR35580">
    <property type="entry name" value="CELL SURFACE GLYCOPROTEIN (S-LAYER PROTEIN)-LIKE PROTEIN"/>
    <property type="match status" value="1"/>
</dbReference>
<dbReference type="OrthoDB" id="1491125at2"/>
<dbReference type="InterPro" id="IPR052918">
    <property type="entry name" value="Motility_Chemotaxis_Reg"/>
</dbReference>
<evidence type="ECO:0000256" key="1">
    <source>
        <dbReference type="SAM" id="SignalP"/>
    </source>
</evidence>
<dbReference type="AlphaFoldDB" id="A0A3D8LHP8"/>
<dbReference type="PANTHER" id="PTHR35580:SF1">
    <property type="entry name" value="PHYTASE-LIKE DOMAIN-CONTAINING PROTEIN"/>
    <property type="match status" value="1"/>
</dbReference>
<sequence length="764" mass="83230">MKQTYPIRRYWCCLFLCLLFIPAPLFAQTVQWAQTLHGNYTGNFNVTATDSEGNVFVQGEYTGTVRHGATSLPGAYPATYDKVLLKYGPGREALWYKKNRGMGNGILTVGLTDGQGNYYELSGHTNGVFDNTILQPNGTTAYLTKYSPAGVRQWIKFMEGGFPYPVRLFLNASDALTFSVNVEGELRYSDQLVPAENGDARLLQLNTQTGELVSESQSEPYTNFRIDGEGFFYKTGKHHAPIVQKQDAAGQVLWQKDIVSTGTTFISNLEVDPEGNSYVTGTYCGQVTIDQWVLTGTCSSQGAGQSVFLAKFDKNGQTQWVKGLGEYYMGGLIRLLPRPDGGLYLPGINTTNLSLLDTPVQPGLYIARLTEDGEILWLRNFESSQPLVQLGLHAYPNGLLLSGALHETLAVNELNLDGHTVTKEAGSHTFFFAFLKDDVVCPLMPQVQVPVARCFGTPPPRLSAAGEGIRWYGNASLTDLLAEGSEFQPAHTTTASLYVTQTVQGCQSRPRVVAVEVKEKPSKPIAPGIAVCAGEAAVLIAQGQDLQWYQNASLSTRVATGPAFEPILSESASFYVTQTVEGCESEATAVMAVRYQAAPPAPEVNSVYVCDGTLQEPLLARGSDISWYADAALTQEIGQGPTYAPARAAAGLVYVTQRLNGCESVAAIAEIKAGNTDFLKEKLANIITPNHDGLNDTFRMPFLTEGSCIGNFKRITILNRWGQSVYDSTKADFSWHAEGQAAGVYFYLLSFDSFSYRGSLTVNR</sequence>
<feature type="chain" id="PRO_5017736844" description="Ig-like domain-containing protein" evidence="1">
    <location>
        <begin position="28"/>
        <end position="764"/>
    </location>
</feature>
<keyword evidence="4" id="KW-1185">Reference proteome</keyword>
<dbReference type="Proteomes" id="UP000256708">
    <property type="component" value="Unassembled WGS sequence"/>
</dbReference>
<name>A0A3D8LHP8_9BACT</name>
<dbReference type="InterPro" id="IPR011047">
    <property type="entry name" value="Quinoprotein_ADH-like_sf"/>
</dbReference>
<dbReference type="RefSeq" id="WP_115563483.1">
    <property type="nucleotide sequence ID" value="NZ_QRGR01000001.1"/>
</dbReference>
<dbReference type="Pfam" id="PF13585">
    <property type="entry name" value="CHU_C"/>
    <property type="match status" value="1"/>
</dbReference>
<evidence type="ECO:0000313" key="3">
    <source>
        <dbReference type="EMBL" id="RDV16963.1"/>
    </source>
</evidence>
<dbReference type="Pfam" id="PF19081">
    <property type="entry name" value="Ig_7"/>
    <property type="match status" value="2"/>
</dbReference>
<evidence type="ECO:0000313" key="4">
    <source>
        <dbReference type="Proteomes" id="UP000256708"/>
    </source>
</evidence>
<dbReference type="InterPro" id="IPR044023">
    <property type="entry name" value="Ig_7"/>
</dbReference>
<dbReference type="SUPFAM" id="SSF50998">
    <property type="entry name" value="Quinoprotein alcohol dehydrogenase-like"/>
    <property type="match status" value="1"/>
</dbReference>
<accession>A0A3D8LHP8</accession>
<evidence type="ECO:0000259" key="2">
    <source>
        <dbReference type="Pfam" id="PF19081"/>
    </source>
</evidence>
<feature type="domain" description="Ig-like" evidence="2">
    <location>
        <begin position="521"/>
        <end position="591"/>
    </location>
</feature>
<feature type="signal peptide" evidence="1">
    <location>
        <begin position="1"/>
        <end position="27"/>
    </location>
</feature>
<reference evidence="4" key="1">
    <citation type="submission" date="2018-08" db="EMBL/GenBank/DDBJ databases">
        <authorList>
            <person name="Liu Z.-W."/>
            <person name="Du Z.-J."/>
        </authorList>
    </citation>
    <scope>NUCLEOTIDE SEQUENCE [LARGE SCALE GENOMIC DNA]</scope>
    <source>
        <strain evidence="4">H4X</strain>
    </source>
</reference>
<feature type="domain" description="Ig-like" evidence="2">
    <location>
        <begin position="442"/>
        <end position="514"/>
    </location>
</feature>
<protein>
    <recommendedName>
        <fullName evidence="2">Ig-like domain-containing protein</fullName>
    </recommendedName>
</protein>
<keyword evidence="1" id="KW-0732">Signal</keyword>
<comment type="caution">
    <text evidence="3">The sequence shown here is derived from an EMBL/GenBank/DDBJ whole genome shotgun (WGS) entry which is preliminary data.</text>
</comment>